<dbReference type="InterPro" id="IPR033403">
    <property type="entry name" value="DUF5110"/>
</dbReference>
<sequence>MELKREVRWQPLHPPARGIEEPVPDGGEDRPTLSAREQGGSLTVDAGGGLRIRIDPEPVRLTFERLPPDAEPLSPARAELLTAGVTVGWDGWQVGTDFTAGPADRFYGGGAPGQFEGPPWLEWSGRRAPIWNKHLPGPAARLLFPVFWSLRGYGVVFDSPWPAEIDFRAVRPGQGGPWHYRADGGSLAFYFLAGDGLPDLLDRYTRLTGRPALPPLWALGYLQSRYGYRNRAEVEAVAREMRERQIPCDGLILDLYWFRRMGELDWDEEAFPDPLGMLRDLHRAGFRVVVIEEPYVLVGTRVFEEGRARGFLVRRPEADGGDPYTFPFWAGGDAALVDFSHPEARRWWAAEHERLARMGIDGWWTDLNEPEQHYPDMIHHGGPAAAVHNLQALRMIEAVYRGQKAAFPERRVFVMSRSGWMGMQRYGAAVWSGDVDTTWEALRAQPALGLGMGLVGVPYWNSDVGGFLEHRGQVDPELYLRWLEFAAFTPLLRPHAAFQPREPWAFGPEAERLAREVIRLRYRLLPYLYTCAWEAHRTGLPLMRPLVLAHPDDERVRDLRDQFYVGPDLLVAPVLEKGARRRRVYLPGGEWYEWHTARLRQGGRHRLARAPLGQPPVFVRAGAILPLTEPGAHAGPLPWDSLHLAVFPGPPGAGESLVYEDDGETEAYRDGQYTLTRLRWWQEAGALTVSAEPEGRDGHARPLRRWSVQVRVPEPPGRVVFHPGGHPGRAPHELRRQPSARALRESPGGWHYDPRTRTVRVAVPEATAALRVRLEW</sequence>
<keyword evidence="2" id="KW-0378">Hydrolase</keyword>
<feature type="region of interest" description="Disordered" evidence="3">
    <location>
        <begin position="1"/>
        <end position="48"/>
    </location>
</feature>
<feature type="region of interest" description="Disordered" evidence="3">
    <location>
        <begin position="722"/>
        <end position="749"/>
    </location>
</feature>
<dbReference type="GO" id="GO:0030246">
    <property type="term" value="F:carbohydrate binding"/>
    <property type="evidence" value="ECO:0007669"/>
    <property type="project" value="InterPro"/>
</dbReference>
<dbReference type="PANTHER" id="PTHR22762">
    <property type="entry name" value="ALPHA-GLUCOSIDASE"/>
    <property type="match status" value="1"/>
</dbReference>
<dbReference type="SUPFAM" id="SSF51445">
    <property type="entry name" value="(Trans)glycosidases"/>
    <property type="match status" value="1"/>
</dbReference>
<dbReference type="InterPro" id="IPR048395">
    <property type="entry name" value="Glyco_hydro_31_C"/>
</dbReference>
<feature type="domain" description="Glycosyl hydrolase family 31 C-terminal" evidence="6">
    <location>
        <begin position="539"/>
        <end position="625"/>
    </location>
</feature>
<evidence type="ECO:0000259" key="5">
    <source>
        <dbReference type="Pfam" id="PF17137"/>
    </source>
</evidence>
<comment type="similarity">
    <text evidence="1 2">Belongs to the glycosyl hydrolase 31 family.</text>
</comment>
<dbReference type="CDD" id="cd14752">
    <property type="entry name" value="GH31_N"/>
    <property type="match status" value="1"/>
</dbReference>
<dbReference type="Gene3D" id="2.60.40.1760">
    <property type="entry name" value="glycosyl hydrolase (family 31)"/>
    <property type="match status" value="1"/>
</dbReference>
<reference evidence="7" key="1">
    <citation type="submission" date="2022-03" db="EMBL/GenBank/DDBJ databases">
        <title>Complete genome sequence of Caldinitratiruptor microaerophilus.</title>
        <authorList>
            <person name="Mukaiyama R."/>
            <person name="Nishiyama T."/>
            <person name="Ueda K."/>
        </authorList>
    </citation>
    <scope>NUCLEOTIDE SEQUENCE</scope>
    <source>
        <strain evidence="7">JCM 16183</strain>
    </source>
</reference>
<dbReference type="GO" id="GO:0004553">
    <property type="term" value="F:hydrolase activity, hydrolyzing O-glycosyl compounds"/>
    <property type="evidence" value="ECO:0007669"/>
    <property type="project" value="InterPro"/>
</dbReference>
<dbReference type="KEGG" id="cmic:caldi_00990"/>
<evidence type="ECO:0000259" key="4">
    <source>
        <dbReference type="Pfam" id="PF01055"/>
    </source>
</evidence>
<evidence type="ECO:0000259" key="6">
    <source>
        <dbReference type="Pfam" id="PF21365"/>
    </source>
</evidence>
<dbReference type="SUPFAM" id="SSF51011">
    <property type="entry name" value="Glycosyl hydrolase domain"/>
    <property type="match status" value="1"/>
</dbReference>
<protein>
    <submittedName>
        <fullName evidence="7">Alpha-glucosidase</fullName>
    </submittedName>
</protein>
<evidence type="ECO:0000256" key="3">
    <source>
        <dbReference type="SAM" id="MobiDB-lite"/>
    </source>
</evidence>
<evidence type="ECO:0000313" key="7">
    <source>
        <dbReference type="EMBL" id="BDG59009.1"/>
    </source>
</evidence>
<name>A0AA35CHE8_9FIRM</name>
<dbReference type="AlphaFoldDB" id="A0AA35CHE8"/>
<evidence type="ECO:0000313" key="8">
    <source>
        <dbReference type="Proteomes" id="UP001163687"/>
    </source>
</evidence>
<keyword evidence="2" id="KW-0326">Glycosidase</keyword>
<dbReference type="InterPro" id="IPR000322">
    <property type="entry name" value="Glyco_hydro_31_TIM"/>
</dbReference>
<dbReference type="SUPFAM" id="SSF74650">
    <property type="entry name" value="Galactose mutarotase-like"/>
    <property type="match status" value="1"/>
</dbReference>
<evidence type="ECO:0000256" key="1">
    <source>
        <dbReference type="ARBA" id="ARBA00007806"/>
    </source>
</evidence>
<feature type="domain" description="DUF5110" evidence="5">
    <location>
        <begin position="642"/>
        <end position="710"/>
    </location>
</feature>
<dbReference type="InterPro" id="IPR013780">
    <property type="entry name" value="Glyco_hydro_b"/>
</dbReference>
<accession>A0AA35CHE8</accession>
<dbReference type="Pfam" id="PF17137">
    <property type="entry name" value="DUF5110"/>
    <property type="match status" value="1"/>
</dbReference>
<dbReference type="Proteomes" id="UP001163687">
    <property type="component" value="Chromosome"/>
</dbReference>
<dbReference type="InterPro" id="IPR017853">
    <property type="entry name" value="GH"/>
</dbReference>
<gene>
    <name evidence="7" type="ORF">caldi_00990</name>
</gene>
<dbReference type="Gene3D" id="2.60.40.1180">
    <property type="entry name" value="Golgi alpha-mannosidase II"/>
    <property type="match status" value="2"/>
</dbReference>
<dbReference type="Gene3D" id="3.20.20.80">
    <property type="entry name" value="Glycosidases"/>
    <property type="match status" value="1"/>
</dbReference>
<dbReference type="Pfam" id="PF21365">
    <property type="entry name" value="Glyco_hydro_31_3rd"/>
    <property type="match status" value="1"/>
</dbReference>
<dbReference type="EMBL" id="AP025628">
    <property type="protein sequence ID" value="BDG59009.1"/>
    <property type="molecule type" value="Genomic_DNA"/>
</dbReference>
<organism evidence="7 8">
    <name type="scientific">Caldinitratiruptor microaerophilus</name>
    <dbReference type="NCBI Taxonomy" id="671077"/>
    <lineage>
        <taxon>Bacteria</taxon>
        <taxon>Bacillati</taxon>
        <taxon>Bacillota</taxon>
        <taxon>Clostridia</taxon>
        <taxon>Eubacteriales</taxon>
        <taxon>Symbiobacteriaceae</taxon>
        <taxon>Caldinitratiruptor</taxon>
    </lineage>
</organism>
<evidence type="ECO:0000256" key="2">
    <source>
        <dbReference type="RuleBase" id="RU361185"/>
    </source>
</evidence>
<feature type="domain" description="Glycoside hydrolase family 31 TIM barrel" evidence="4">
    <location>
        <begin position="211"/>
        <end position="530"/>
    </location>
</feature>
<dbReference type="Pfam" id="PF01055">
    <property type="entry name" value="Glyco_hydro_31_2nd"/>
    <property type="match status" value="1"/>
</dbReference>
<dbReference type="GO" id="GO:0005975">
    <property type="term" value="P:carbohydrate metabolic process"/>
    <property type="evidence" value="ECO:0007669"/>
    <property type="project" value="InterPro"/>
</dbReference>
<dbReference type="InterPro" id="IPR011013">
    <property type="entry name" value="Gal_mutarotase_sf_dom"/>
</dbReference>
<dbReference type="PANTHER" id="PTHR22762:SF120">
    <property type="entry name" value="HETEROGLYCAN GLUCOSIDASE 1"/>
    <property type="match status" value="1"/>
</dbReference>
<keyword evidence="8" id="KW-1185">Reference proteome</keyword>
<proteinExistence type="inferred from homology"/>